<accession>A0A6B3RKW0</accession>
<sequence>MDTTHALQTLLDREAISALIRAYCYHFDRNEPEQLAALFTPDAVVDYGPEAATLHGADAIHAAVATGLNTTFAATSHHVSNIDIRLESEDFARSICYLYAWHRYHSGAPDGELWAQYHHEFLRTPQGWKISRLTLKAAGMKDFHRRSMHPIGRR</sequence>
<name>A0A6B3RKW0_9RHOB</name>
<dbReference type="Pfam" id="PF13577">
    <property type="entry name" value="SnoaL_4"/>
    <property type="match status" value="1"/>
</dbReference>
<evidence type="ECO:0000313" key="2">
    <source>
        <dbReference type="EMBL" id="NEX46707.1"/>
    </source>
</evidence>
<dbReference type="AlphaFoldDB" id="A0A6B3RKW0"/>
<dbReference type="Gene3D" id="3.10.450.50">
    <property type="match status" value="1"/>
</dbReference>
<comment type="caution">
    <text evidence="2">The sequence shown here is derived from an EMBL/GenBank/DDBJ whole genome shotgun (WGS) entry which is preliminary data.</text>
</comment>
<organism evidence="2 3">
    <name type="scientific">Pseudotabrizicola algicola</name>
    <dbReference type="NCBI Taxonomy" id="2709381"/>
    <lineage>
        <taxon>Bacteria</taxon>
        <taxon>Pseudomonadati</taxon>
        <taxon>Pseudomonadota</taxon>
        <taxon>Alphaproteobacteria</taxon>
        <taxon>Rhodobacterales</taxon>
        <taxon>Paracoccaceae</taxon>
        <taxon>Pseudotabrizicola</taxon>
    </lineage>
</organism>
<dbReference type="CDD" id="cd00531">
    <property type="entry name" value="NTF2_like"/>
    <property type="match status" value="1"/>
</dbReference>
<gene>
    <name evidence="2" type="ORF">G3572_10855</name>
</gene>
<dbReference type="RefSeq" id="WP_164611673.1">
    <property type="nucleotide sequence ID" value="NZ_JAAIKE010000003.1"/>
</dbReference>
<dbReference type="EMBL" id="JAAIKE010000003">
    <property type="protein sequence ID" value="NEX46707.1"/>
    <property type="molecule type" value="Genomic_DNA"/>
</dbReference>
<evidence type="ECO:0000313" key="3">
    <source>
        <dbReference type="Proteomes" id="UP000481421"/>
    </source>
</evidence>
<reference evidence="2 3" key="1">
    <citation type="submission" date="2020-02" db="EMBL/GenBank/DDBJ databases">
        <title>Rhodobacter algicola sp. nov., isolated from microalga culture.</title>
        <authorList>
            <person name="Park C.-Y."/>
        </authorList>
    </citation>
    <scope>NUCLEOTIDE SEQUENCE [LARGE SCALE GENOMIC DNA]</scope>
    <source>
        <strain evidence="2 3">ETT8</strain>
    </source>
</reference>
<dbReference type="Proteomes" id="UP000481421">
    <property type="component" value="Unassembled WGS sequence"/>
</dbReference>
<proteinExistence type="predicted"/>
<evidence type="ECO:0000259" key="1">
    <source>
        <dbReference type="Pfam" id="PF13577"/>
    </source>
</evidence>
<protein>
    <submittedName>
        <fullName evidence="2">Nuclear transport factor 2 family protein</fullName>
    </submittedName>
</protein>
<dbReference type="SUPFAM" id="SSF54427">
    <property type="entry name" value="NTF2-like"/>
    <property type="match status" value="1"/>
</dbReference>
<keyword evidence="3" id="KW-1185">Reference proteome</keyword>
<dbReference type="InterPro" id="IPR037401">
    <property type="entry name" value="SnoaL-like"/>
</dbReference>
<feature type="domain" description="SnoaL-like" evidence="1">
    <location>
        <begin position="8"/>
        <end position="134"/>
    </location>
</feature>
<dbReference type="InterPro" id="IPR032710">
    <property type="entry name" value="NTF2-like_dom_sf"/>
</dbReference>